<reference evidence="2 3" key="1">
    <citation type="submission" date="2020-08" db="EMBL/GenBank/DDBJ databases">
        <title>Sequencing the genomes of 1000 actinobacteria strains.</title>
        <authorList>
            <person name="Klenk H.-P."/>
        </authorList>
    </citation>
    <scope>NUCLEOTIDE SEQUENCE [LARGE SCALE GENOMIC DNA]</scope>
    <source>
        <strain evidence="2 3">DSM 45784</strain>
    </source>
</reference>
<feature type="compositionally biased region" description="Basic and acidic residues" evidence="1">
    <location>
        <begin position="15"/>
        <end position="25"/>
    </location>
</feature>
<feature type="compositionally biased region" description="Acidic residues" evidence="1">
    <location>
        <begin position="144"/>
        <end position="155"/>
    </location>
</feature>
<evidence type="ECO:0000313" key="2">
    <source>
        <dbReference type="EMBL" id="MBB4702562.1"/>
    </source>
</evidence>
<dbReference type="AlphaFoldDB" id="A0A7W7GAN9"/>
<keyword evidence="3" id="KW-1185">Reference proteome</keyword>
<dbReference type="RefSeq" id="WP_203959388.1">
    <property type="nucleotide sequence ID" value="NZ_BOOV01000033.1"/>
</dbReference>
<dbReference type="InterPro" id="IPR006448">
    <property type="entry name" value="Phage_term_ssu_P27"/>
</dbReference>
<proteinExistence type="predicted"/>
<accession>A0A7W7GAN9</accession>
<sequence>MMAAPKPKPPALKLIEGRAPGRDSGGRSVKPSPGFVRLPPDAPDWLPEEARAEWERVVPELARLQLTKPVDRAALTAYVLTWDRLVRAQKEMLADGGSVLGRNSQGRVRHPAVAVIEAASKELRSWCAEFGFTPSAENRLSTPEADDGEEDNPFA</sequence>
<dbReference type="EMBL" id="JACHND010000001">
    <property type="protein sequence ID" value="MBB4702562.1"/>
    <property type="molecule type" value="Genomic_DNA"/>
</dbReference>
<name>A0A7W7GAN9_9ACTN</name>
<dbReference type="NCBIfam" id="TIGR01558">
    <property type="entry name" value="sm_term_P27"/>
    <property type="match status" value="1"/>
</dbReference>
<feature type="compositionally biased region" description="Pro residues" evidence="1">
    <location>
        <begin position="1"/>
        <end position="10"/>
    </location>
</feature>
<feature type="region of interest" description="Disordered" evidence="1">
    <location>
        <begin position="136"/>
        <end position="155"/>
    </location>
</feature>
<feature type="region of interest" description="Disordered" evidence="1">
    <location>
        <begin position="1"/>
        <end position="42"/>
    </location>
</feature>
<organism evidence="2 3">
    <name type="scientific">Sphaerisporangium siamense</name>
    <dbReference type="NCBI Taxonomy" id="795645"/>
    <lineage>
        <taxon>Bacteria</taxon>
        <taxon>Bacillati</taxon>
        <taxon>Actinomycetota</taxon>
        <taxon>Actinomycetes</taxon>
        <taxon>Streptosporangiales</taxon>
        <taxon>Streptosporangiaceae</taxon>
        <taxon>Sphaerisporangium</taxon>
    </lineage>
</organism>
<dbReference type="Proteomes" id="UP000542210">
    <property type="component" value="Unassembled WGS sequence"/>
</dbReference>
<comment type="caution">
    <text evidence="2">The sequence shown here is derived from an EMBL/GenBank/DDBJ whole genome shotgun (WGS) entry which is preliminary data.</text>
</comment>
<dbReference type="Pfam" id="PF05119">
    <property type="entry name" value="Terminase_4"/>
    <property type="match status" value="1"/>
</dbReference>
<evidence type="ECO:0000313" key="3">
    <source>
        <dbReference type="Proteomes" id="UP000542210"/>
    </source>
</evidence>
<evidence type="ECO:0000256" key="1">
    <source>
        <dbReference type="SAM" id="MobiDB-lite"/>
    </source>
</evidence>
<protein>
    <submittedName>
        <fullName evidence="2">P27 family predicted phage terminase small subunit</fullName>
    </submittedName>
</protein>
<gene>
    <name evidence="2" type="ORF">BJ982_004106</name>
</gene>